<dbReference type="InterPro" id="IPR011006">
    <property type="entry name" value="CheY-like_superfamily"/>
</dbReference>
<dbReference type="PROSITE" id="PS50110">
    <property type="entry name" value="RESPONSE_REGULATORY"/>
    <property type="match status" value="1"/>
</dbReference>
<keyword evidence="1" id="KW-0597">Phosphoprotein</keyword>
<feature type="domain" description="Response regulatory" evidence="3">
    <location>
        <begin position="3"/>
        <end position="119"/>
    </location>
</feature>
<organism evidence="4">
    <name type="scientific">marine metagenome</name>
    <dbReference type="NCBI Taxonomy" id="408172"/>
    <lineage>
        <taxon>unclassified sequences</taxon>
        <taxon>metagenomes</taxon>
        <taxon>ecological metagenomes</taxon>
    </lineage>
</organism>
<dbReference type="EMBL" id="UINC01004430">
    <property type="protein sequence ID" value="SVA14271.1"/>
    <property type="molecule type" value="Genomic_DNA"/>
</dbReference>
<evidence type="ECO:0000256" key="1">
    <source>
        <dbReference type="ARBA" id="ARBA00022553"/>
    </source>
</evidence>
<reference evidence="4" key="1">
    <citation type="submission" date="2018-05" db="EMBL/GenBank/DDBJ databases">
        <authorList>
            <person name="Lanie J.A."/>
            <person name="Ng W.-L."/>
            <person name="Kazmierczak K.M."/>
            <person name="Andrzejewski T.M."/>
            <person name="Davidsen T.M."/>
            <person name="Wayne K.J."/>
            <person name="Tettelin H."/>
            <person name="Glass J.I."/>
            <person name="Rusch D."/>
            <person name="Podicherti R."/>
            <person name="Tsui H.-C.T."/>
            <person name="Winkler M.E."/>
        </authorList>
    </citation>
    <scope>NUCLEOTIDE SEQUENCE</scope>
</reference>
<dbReference type="Pfam" id="PF00072">
    <property type="entry name" value="Response_reg"/>
    <property type="match status" value="1"/>
</dbReference>
<evidence type="ECO:0000313" key="4">
    <source>
        <dbReference type="EMBL" id="SVA14271.1"/>
    </source>
</evidence>
<protein>
    <recommendedName>
        <fullName evidence="3">Response regulatory domain-containing protein</fullName>
    </recommendedName>
</protein>
<sequence>MTKILLVEDNEFNRIMLSRRLELKQYEIICAIDGLEAVDMTKAELPDLILMDLSLPVKDGLTATKEIKANELTKHIPVIALTAHAMDDDKNEALMAGCDEFETKPVQFKQLLKKMDSLIKK</sequence>
<keyword evidence="2" id="KW-0902">Two-component regulatory system</keyword>
<gene>
    <name evidence="4" type="ORF">METZ01_LOCUS67125</name>
</gene>
<dbReference type="InterPro" id="IPR001789">
    <property type="entry name" value="Sig_transdc_resp-reg_receiver"/>
</dbReference>
<evidence type="ECO:0000259" key="3">
    <source>
        <dbReference type="PROSITE" id="PS50110"/>
    </source>
</evidence>
<name>A0A381TFI8_9ZZZZ</name>
<dbReference type="GO" id="GO:0000160">
    <property type="term" value="P:phosphorelay signal transduction system"/>
    <property type="evidence" value="ECO:0007669"/>
    <property type="project" value="UniProtKB-KW"/>
</dbReference>
<proteinExistence type="predicted"/>
<evidence type="ECO:0000256" key="2">
    <source>
        <dbReference type="ARBA" id="ARBA00023012"/>
    </source>
</evidence>
<dbReference type="PANTHER" id="PTHR45339">
    <property type="entry name" value="HYBRID SIGNAL TRANSDUCTION HISTIDINE KINASE J"/>
    <property type="match status" value="1"/>
</dbReference>
<dbReference type="PANTHER" id="PTHR45339:SF1">
    <property type="entry name" value="HYBRID SIGNAL TRANSDUCTION HISTIDINE KINASE J"/>
    <property type="match status" value="1"/>
</dbReference>
<dbReference type="AlphaFoldDB" id="A0A381TFI8"/>
<accession>A0A381TFI8</accession>
<dbReference type="SUPFAM" id="SSF52172">
    <property type="entry name" value="CheY-like"/>
    <property type="match status" value="1"/>
</dbReference>
<dbReference type="SMART" id="SM00448">
    <property type="entry name" value="REC"/>
    <property type="match status" value="1"/>
</dbReference>
<dbReference type="Gene3D" id="3.40.50.2300">
    <property type="match status" value="1"/>
</dbReference>